<reference evidence="3" key="1">
    <citation type="journal article" date="2021" name="PeerJ">
        <title>Extensive microbial diversity within the chicken gut microbiome revealed by metagenomics and culture.</title>
        <authorList>
            <person name="Gilroy R."/>
            <person name="Ravi A."/>
            <person name="Getino M."/>
            <person name="Pursley I."/>
            <person name="Horton D.L."/>
            <person name="Alikhan N.F."/>
            <person name="Baker D."/>
            <person name="Gharbi K."/>
            <person name="Hall N."/>
            <person name="Watson M."/>
            <person name="Adriaenssens E.M."/>
            <person name="Foster-Nyarko E."/>
            <person name="Jarju S."/>
            <person name="Secka A."/>
            <person name="Antonio M."/>
            <person name="Oren A."/>
            <person name="Chaudhuri R.R."/>
            <person name="La Ragione R."/>
            <person name="Hildebrand F."/>
            <person name="Pallen M.J."/>
        </authorList>
    </citation>
    <scope>NUCLEOTIDE SEQUENCE</scope>
    <source>
        <strain evidence="3">CHK188-4685</strain>
    </source>
</reference>
<dbReference type="InterPro" id="IPR000914">
    <property type="entry name" value="SBP_5_dom"/>
</dbReference>
<protein>
    <submittedName>
        <fullName evidence="3">ABC transporter substrate-binding protein</fullName>
    </submittedName>
</protein>
<dbReference type="Proteomes" id="UP000886804">
    <property type="component" value="Unassembled WGS sequence"/>
</dbReference>
<dbReference type="GO" id="GO:0043190">
    <property type="term" value="C:ATP-binding cassette (ABC) transporter complex"/>
    <property type="evidence" value="ECO:0007669"/>
    <property type="project" value="InterPro"/>
</dbReference>
<dbReference type="GO" id="GO:1904680">
    <property type="term" value="F:peptide transmembrane transporter activity"/>
    <property type="evidence" value="ECO:0007669"/>
    <property type="project" value="TreeGrafter"/>
</dbReference>
<evidence type="ECO:0000259" key="2">
    <source>
        <dbReference type="Pfam" id="PF00496"/>
    </source>
</evidence>
<dbReference type="Gene3D" id="3.40.190.10">
    <property type="entry name" value="Periplasmic binding protein-like II"/>
    <property type="match status" value="1"/>
</dbReference>
<dbReference type="EMBL" id="DWYS01000117">
    <property type="protein sequence ID" value="HJB08139.1"/>
    <property type="molecule type" value="Genomic_DNA"/>
</dbReference>
<feature type="signal peptide" evidence="1">
    <location>
        <begin position="1"/>
        <end position="20"/>
    </location>
</feature>
<sequence>MIINKKIASLLLTLCLAAGAVSGCSSGRNSSPSDEEEGTVFILGDTTFNPENEEPDVNPHNAYSGWACIRYGIGETLFRYSDSMEIEPWLATGYERTDETTWNITLREGVYFTSGRQMDGEAVKECLEHLIQVHDRARGDLDIVSITADGQNLTIQTRKPNPTFLNKLCDPYGCIIDMEAGIRDDGIVSATGPYQVRSLISGEKLDLVQNEDYWNGTPGFERIQVLTISDGDTLTMALQAGEIDAAYGMPYASYPLFQNENYTFSSCPTSRTFFLHMNFESEITRDPAVRRAIAMGIDKEGFVNRLLDGNGYPAAGPFPSTFSFGGQAVQARDYDPDGARKLLEEAGWTDTDQDGIREKNGKKLTIKWLTYPSRQELPLLAEFAQAALKEIGIEVSINNTADHNRLREDSGAWDVYASAMVTAPTGDPEYFFATHCLDSSTVNNGHYHNSRLESLASELARTFDPDSRSQLAVQMQQVILEDDAFVFCSHLQMSMISRSSVTGLMAHPCDYYEITAGLAPASSRRSE</sequence>
<gene>
    <name evidence="3" type="ORF">H9716_09820</name>
</gene>
<dbReference type="Gene3D" id="3.10.105.10">
    <property type="entry name" value="Dipeptide-binding Protein, Domain 3"/>
    <property type="match status" value="1"/>
</dbReference>
<dbReference type="InterPro" id="IPR030678">
    <property type="entry name" value="Peptide/Ni-bd"/>
</dbReference>
<feature type="domain" description="Solute-binding protein family 5" evidence="2">
    <location>
        <begin position="85"/>
        <end position="435"/>
    </location>
</feature>
<reference evidence="3" key="2">
    <citation type="submission" date="2021-04" db="EMBL/GenBank/DDBJ databases">
        <authorList>
            <person name="Gilroy R."/>
        </authorList>
    </citation>
    <scope>NUCLEOTIDE SEQUENCE</scope>
    <source>
        <strain evidence="3">CHK188-4685</strain>
    </source>
</reference>
<dbReference type="PIRSF" id="PIRSF002741">
    <property type="entry name" value="MppA"/>
    <property type="match status" value="1"/>
</dbReference>
<dbReference type="Pfam" id="PF00496">
    <property type="entry name" value="SBP_bac_5"/>
    <property type="match status" value="1"/>
</dbReference>
<organism evidence="3 4">
    <name type="scientific">Candidatus Enterocloster faecavium</name>
    <dbReference type="NCBI Taxonomy" id="2838560"/>
    <lineage>
        <taxon>Bacteria</taxon>
        <taxon>Bacillati</taxon>
        <taxon>Bacillota</taxon>
        <taxon>Clostridia</taxon>
        <taxon>Lachnospirales</taxon>
        <taxon>Lachnospiraceae</taxon>
        <taxon>Enterocloster</taxon>
    </lineage>
</organism>
<accession>A0A9D2L8V6</accession>
<dbReference type="GO" id="GO:0015833">
    <property type="term" value="P:peptide transport"/>
    <property type="evidence" value="ECO:0007669"/>
    <property type="project" value="TreeGrafter"/>
</dbReference>
<dbReference type="CDD" id="cd08490">
    <property type="entry name" value="PBP2_NikA_DppA_OppA_like_3"/>
    <property type="match status" value="1"/>
</dbReference>
<dbReference type="PANTHER" id="PTHR30290:SF81">
    <property type="entry name" value="OLIGOPEPTIDE-BINDING PROTEIN OPPA"/>
    <property type="match status" value="1"/>
</dbReference>
<dbReference type="SUPFAM" id="SSF53850">
    <property type="entry name" value="Periplasmic binding protein-like II"/>
    <property type="match status" value="1"/>
</dbReference>
<dbReference type="GO" id="GO:0042597">
    <property type="term" value="C:periplasmic space"/>
    <property type="evidence" value="ECO:0007669"/>
    <property type="project" value="UniProtKB-ARBA"/>
</dbReference>
<dbReference type="PANTHER" id="PTHR30290">
    <property type="entry name" value="PERIPLASMIC BINDING COMPONENT OF ABC TRANSPORTER"/>
    <property type="match status" value="1"/>
</dbReference>
<feature type="chain" id="PRO_5039502144" evidence="1">
    <location>
        <begin position="21"/>
        <end position="527"/>
    </location>
</feature>
<dbReference type="InterPro" id="IPR039424">
    <property type="entry name" value="SBP_5"/>
</dbReference>
<comment type="caution">
    <text evidence="3">The sequence shown here is derived from an EMBL/GenBank/DDBJ whole genome shotgun (WGS) entry which is preliminary data.</text>
</comment>
<evidence type="ECO:0000313" key="3">
    <source>
        <dbReference type="EMBL" id="HJB08139.1"/>
    </source>
</evidence>
<name>A0A9D2L8V6_9FIRM</name>
<keyword evidence="1" id="KW-0732">Signal</keyword>
<evidence type="ECO:0000256" key="1">
    <source>
        <dbReference type="SAM" id="SignalP"/>
    </source>
</evidence>
<dbReference type="PROSITE" id="PS51257">
    <property type="entry name" value="PROKAR_LIPOPROTEIN"/>
    <property type="match status" value="1"/>
</dbReference>
<proteinExistence type="predicted"/>
<dbReference type="AlphaFoldDB" id="A0A9D2L8V6"/>
<evidence type="ECO:0000313" key="4">
    <source>
        <dbReference type="Proteomes" id="UP000886804"/>
    </source>
</evidence>